<dbReference type="EMBL" id="FP929056">
    <property type="protein sequence ID" value="CBL28780.1"/>
    <property type="molecule type" value="Genomic_DNA"/>
</dbReference>
<evidence type="ECO:0000313" key="2">
    <source>
        <dbReference type="EMBL" id="CBL28935.1"/>
    </source>
</evidence>
<name>A0AB94IYI6_9BACT</name>
<gene>
    <name evidence="1" type="ORF">SY1_19530</name>
    <name evidence="2" type="ORF">SY1_22400</name>
</gene>
<reference evidence="1 3" key="2">
    <citation type="submission" date="2010-03" db="EMBL/GenBank/DDBJ databases">
        <authorList>
            <person name="Pajon A."/>
        </authorList>
    </citation>
    <scope>NUCLEOTIDE SEQUENCE [LARGE SCALE GENOMIC DNA]</scope>
    <source>
        <strain evidence="1 3">SGP1</strain>
    </source>
</reference>
<dbReference type="Proteomes" id="UP000008957">
    <property type="component" value="Chromosome"/>
</dbReference>
<evidence type="ECO:0000313" key="1">
    <source>
        <dbReference type="EMBL" id="CBL28780.1"/>
    </source>
</evidence>
<evidence type="ECO:0000313" key="3">
    <source>
        <dbReference type="Proteomes" id="UP000008957"/>
    </source>
</evidence>
<accession>A0AB94IYI6</accession>
<protein>
    <submittedName>
        <fullName evidence="1">Uncharacterized protein</fullName>
    </submittedName>
</protein>
<dbReference type="AlphaFoldDB" id="A0AB94IYI6"/>
<dbReference type="EMBL" id="FP929056">
    <property type="protein sequence ID" value="CBL28935.1"/>
    <property type="molecule type" value="Genomic_DNA"/>
</dbReference>
<organism evidence="1 3">
    <name type="scientific">Fretibacterium fastidiosum</name>
    <dbReference type="NCBI Taxonomy" id="651822"/>
    <lineage>
        <taxon>Bacteria</taxon>
        <taxon>Thermotogati</taxon>
        <taxon>Synergistota</taxon>
        <taxon>Synergistia</taxon>
        <taxon>Synergistales</taxon>
        <taxon>Aminobacteriaceae</taxon>
        <taxon>Fretibacterium</taxon>
    </lineage>
</organism>
<sequence length="28" mass="3052">MLREGMSPASVARFTRLSLDEVEALKGS</sequence>
<proteinExistence type="predicted"/>
<keyword evidence="3" id="KW-1185">Reference proteome</keyword>
<dbReference type="KEGG" id="sbr:SY1_19530"/>
<reference evidence="3" key="1">
    <citation type="submission" date="2010-03" db="EMBL/GenBank/DDBJ databases">
        <title>The genome sequence of Synergistetes sp. SGP1.</title>
        <authorList>
            <consortium name="metaHIT consortium -- http://www.metahit.eu/"/>
            <person name="Pajon A."/>
            <person name="Turner K."/>
            <person name="Parkhill J."/>
            <person name="Wade W."/>
            <person name="Vartoukian S."/>
        </authorList>
    </citation>
    <scope>NUCLEOTIDE SEQUENCE [LARGE SCALE GENOMIC DNA]</scope>
    <source>
        <strain evidence="3">SGP1</strain>
    </source>
</reference>
<reference evidence="1" key="3">
    <citation type="submission" date="2015-08" db="EMBL/GenBank/DDBJ databases">
        <title>The genome sequence of Synergistetes sp. SGP1.</title>
        <authorList>
            <consortium name="metaHIT consortium -- http://www.metahit.eu/"/>
            <person name="Pajon A."/>
            <person name="Turner K."/>
            <person name="Parkhill J."/>
            <person name="Wade W."/>
            <person name="Vartoukian S."/>
        </authorList>
    </citation>
    <scope>NUCLEOTIDE SEQUENCE</scope>
    <source>
        <strain evidence="1 3">SGP1</strain>
    </source>
</reference>
<dbReference type="KEGG" id="sbr:SY1_22400"/>